<comment type="caution">
    <text evidence="3">The sequence shown here is derived from an EMBL/GenBank/DDBJ whole genome shotgun (WGS) entry which is preliminary data.</text>
</comment>
<proteinExistence type="predicted"/>
<evidence type="ECO:0000313" key="4">
    <source>
        <dbReference type="Proteomes" id="UP001165396"/>
    </source>
</evidence>
<keyword evidence="1" id="KW-0732">Signal</keyword>
<dbReference type="SUPFAM" id="SSF55797">
    <property type="entry name" value="PR-1-like"/>
    <property type="match status" value="1"/>
</dbReference>
<feature type="domain" description="SCP" evidence="2">
    <location>
        <begin position="32"/>
        <end position="156"/>
    </location>
</feature>
<feature type="domain" description="SCP" evidence="2">
    <location>
        <begin position="186"/>
        <end position="300"/>
    </location>
</feature>
<name>A0ABT1Z0L3_9RHOB</name>
<dbReference type="EMBL" id="JANKJG010000005">
    <property type="protein sequence ID" value="MCR8826680.1"/>
    <property type="molecule type" value="Genomic_DNA"/>
</dbReference>
<organism evidence="3 4">
    <name type="scientific">Pseudosulfitobacter koreensis</name>
    <dbReference type="NCBI Taxonomy" id="2968472"/>
    <lineage>
        <taxon>Bacteria</taxon>
        <taxon>Pseudomonadati</taxon>
        <taxon>Pseudomonadota</taxon>
        <taxon>Alphaproteobacteria</taxon>
        <taxon>Rhodobacterales</taxon>
        <taxon>Roseobacteraceae</taxon>
        <taxon>Pseudosulfitobacter</taxon>
    </lineage>
</organism>
<dbReference type="CDD" id="cd05379">
    <property type="entry name" value="CAP_bacterial"/>
    <property type="match status" value="1"/>
</dbReference>
<protein>
    <submittedName>
        <fullName evidence="3">CAP domain-containing protein</fullName>
    </submittedName>
</protein>
<feature type="chain" id="PRO_5045562848" evidence="1">
    <location>
        <begin position="18"/>
        <end position="307"/>
    </location>
</feature>
<dbReference type="Proteomes" id="UP001165396">
    <property type="component" value="Unassembled WGS sequence"/>
</dbReference>
<reference evidence="3" key="1">
    <citation type="submission" date="2022-07" db="EMBL/GenBank/DDBJ databases">
        <title>Pseudosulfitobacter sp. strain AP-MA-4, whole genome sequence.</title>
        <authorList>
            <person name="Jiang Y."/>
        </authorList>
    </citation>
    <scope>NUCLEOTIDE SEQUENCE</scope>
    <source>
        <strain evidence="3">AP-MA-4</strain>
    </source>
</reference>
<evidence type="ECO:0000259" key="2">
    <source>
        <dbReference type="Pfam" id="PF00188"/>
    </source>
</evidence>
<dbReference type="PANTHER" id="PTHR31157:SF1">
    <property type="entry name" value="SCP DOMAIN-CONTAINING PROTEIN"/>
    <property type="match status" value="1"/>
</dbReference>
<dbReference type="PANTHER" id="PTHR31157">
    <property type="entry name" value="SCP DOMAIN-CONTAINING PROTEIN"/>
    <property type="match status" value="1"/>
</dbReference>
<dbReference type="Pfam" id="PF00188">
    <property type="entry name" value="CAP"/>
    <property type="match status" value="2"/>
</dbReference>
<feature type="signal peptide" evidence="1">
    <location>
        <begin position="1"/>
        <end position="17"/>
    </location>
</feature>
<evidence type="ECO:0000313" key="3">
    <source>
        <dbReference type="EMBL" id="MCR8826680.1"/>
    </source>
</evidence>
<dbReference type="Gene3D" id="3.40.33.10">
    <property type="entry name" value="CAP"/>
    <property type="match status" value="1"/>
</dbReference>
<dbReference type="RefSeq" id="WP_258294395.1">
    <property type="nucleotide sequence ID" value="NZ_JANKJG010000005.1"/>
</dbReference>
<keyword evidence="4" id="KW-1185">Reference proteome</keyword>
<evidence type="ECO:0000256" key="1">
    <source>
        <dbReference type="SAM" id="SignalP"/>
    </source>
</evidence>
<sequence length="307" mass="31597">MLKRFLLALILAGTAAAAQQGASPDQMRARALELVNAARAAQGLATLTAGPALNSAASAHARDMLQRGFYAHVSPEGAGPRDRYLAEGGSKWELVAENIAKCTGCPIPPTLDRIEAFHTGWMNSPGHRANILRPGLTRFGFAVVAGDDTIYAVQTFAGPGTSQGAETGATNATGQIDPLETTARALEALNPARRAAGVPLLSASAALTASAANLLPQDLTGFALQNIGGLSGVQGNWRRLYSVAGACGGCGGQVVAGDVSDFVSRWLDAGNANRATLLDSNITQIGMTVRSDGQGRKIAVLLLGQAR</sequence>
<accession>A0ABT1Z0L3</accession>
<dbReference type="InterPro" id="IPR035940">
    <property type="entry name" value="CAP_sf"/>
</dbReference>
<dbReference type="InterPro" id="IPR014044">
    <property type="entry name" value="CAP_dom"/>
</dbReference>
<gene>
    <name evidence="3" type="ORF">NTA49_09040</name>
</gene>